<organism evidence="1 2">
    <name type="scientific">Urinicoccus massiliensis</name>
    <dbReference type="NCBI Taxonomy" id="1723382"/>
    <lineage>
        <taxon>Bacteria</taxon>
        <taxon>Bacillati</taxon>
        <taxon>Bacillota</taxon>
        <taxon>Tissierellia</taxon>
        <taxon>Tissierellales</taxon>
        <taxon>Peptoniphilaceae</taxon>
        <taxon>Urinicoccus</taxon>
    </lineage>
</organism>
<evidence type="ECO:0000313" key="1">
    <source>
        <dbReference type="EMBL" id="VFB17185.1"/>
    </source>
</evidence>
<proteinExistence type="predicted"/>
<dbReference type="EMBL" id="CAACYI010000001">
    <property type="protein sequence ID" value="VFB17185.1"/>
    <property type="molecule type" value="Genomic_DNA"/>
</dbReference>
<protein>
    <submittedName>
        <fullName evidence="1">Uncharacterized protein</fullName>
    </submittedName>
</protein>
<evidence type="ECO:0000313" key="2">
    <source>
        <dbReference type="Proteomes" id="UP000377798"/>
    </source>
</evidence>
<keyword evidence="2" id="KW-1185">Reference proteome</keyword>
<sequence>MKFKRGINLYLKNGQSVTIPADEIWVGYVSGKGYTTYGNNNKNVDVTGFFKDHYNDKIKATIPGPMKIDTEQEGFTFIGLAFTAD</sequence>
<name>A0A8H2QTR6_9FIRM</name>
<dbReference type="AlphaFoldDB" id="A0A8H2QTR6"/>
<gene>
    <name evidence="1" type="ORF">NCTC13150_01771</name>
</gene>
<comment type="caution">
    <text evidence="1">The sequence shown here is derived from an EMBL/GenBank/DDBJ whole genome shotgun (WGS) entry which is preliminary data.</text>
</comment>
<dbReference type="Proteomes" id="UP000377798">
    <property type="component" value="Unassembled WGS sequence"/>
</dbReference>
<reference evidence="1 2" key="1">
    <citation type="submission" date="2019-02" db="EMBL/GenBank/DDBJ databases">
        <authorList>
            <consortium name="Pathogen Informatics"/>
        </authorList>
    </citation>
    <scope>NUCLEOTIDE SEQUENCE [LARGE SCALE GENOMIC DNA]</scope>
    <source>
        <strain evidence="1 2">3012STDY7089603</strain>
    </source>
</reference>
<dbReference type="RefSeq" id="WP_131749778.1">
    <property type="nucleotide sequence ID" value="NZ_CAACYI010000001.1"/>
</dbReference>
<accession>A0A8H2QTR6</accession>